<name>A0A081PGP4_9SPHI</name>
<dbReference type="SUPFAM" id="SSF56219">
    <property type="entry name" value="DNase I-like"/>
    <property type="match status" value="1"/>
</dbReference>
<dbReference type="CDD" id="cd09083">
    <property type="entry name" value="EEP-1"/>
    <property type="match status" value="1"/>
</dbReference>
<dbReference type="EMBL" id="JNFF01000057">
    <property type="protein sequence ID" value="KEQ29867.1"/>
    <property type="molecule type" value="Genomic_DNA"/>
</dbReference>
<reference evidence="3 4" key="1">
    <citation type="journal article" date="1992" name="Int. J. Syst. Bacteriol.">
        <title>Sphingobacterium antarcticus sp. nov. a Psychrotrophic Bacterium from the Soils of Schirmacher Oasis, Antarctica.</title>
        <authorList>
            <person name="Shivaji S."/>
            <person name="Ray M.K."/>
            <person name="Rao N.S."/>
            <person name="Saiserr L."/>
            <person name="Jagannadham M.V."/>
            <person name="Kumar G.S."/>
            <person name="Reddy G."/>
            <person name="Bhargava P.M."/>
        </authorList>
    </citation>
    <scope>NUCLEOTIDE SEQUENCE [LARGE SCALE GENOMIC DNA]</scope>
    <source>
        <strain evidence="3 4">4BY</strain>
    </source>
</reference>
<keyword evidence="3" id="KW-0540">Nuclease</keyword>
<comment type="caution">
    <text evidence="3">The sequence shown here is derived from an EMBL/GenBank/DDBJ whole genome shotgun (WGS) entry which is preliminary data.</text>
</comment>
<sequence>MKMRNNFYKKTVLAAALLLSTNFALKAQNLTIGSFNIRFDNPADSGNLWKDRAPVVSDLIRFHDFDVLGVQEALKNQVADLSAALPEYERYGKGRDDGKDGGEHSAIYFKKDRFKLIKSGDFWLSETPDKPGKGWDVTCCNRICSWVFLEDKQSKKKFYAFNVHFDHQAVIARQESSKLMLQKIKEIAGDMPAILTGDFNGSRDTEWYKALATSGVISDVYEHVSHPYANNSSANGFKTPKGNAVIDHIFSTRHFTAKKWGILTDTYFGKFPSDHFPILAEVVLK</sequence>
<feature type="chain" id="PRO_5001761783" evidence="1">
    <location>
        <begin position="27"/>
        <end position="285"/>
    </location>
</feature>
<keyword evidence="3" id="KW-0255">Endonuclease</keyword>
<dbReference type="Pfam" id="PF03372">
    <property type="entry name" value="Exo_endo_phos"/>
    <property type="match status" value="1"/>
</dbReference>
<dbReference type="PANTHER" id="PTHR12121">
    <property type="entry name" value="CARBON CATABOLITE REPRESSOR PROTEIN 4"/>
    <property type="match status" value="1"/>
</dbReference>
<keyword evidence="1" id="KW-0732">Signal</keyword>
<evidence type="ECO:0000259" key="2">
    <source>
        <dbReference type="Pfam" id="PF03372"/>
    </source>
</evidence>
<dbReference type="Proteomes" id="UP000028007">
    <property type="component" value="Unassembled WGS sequence"/>
</dbReference>
<feature type="domain" description="Endonuclease/exonuclease/phosphatase" evidence="2">
    <location>
        <begin position="34"/>
        <end position="275"/>
    </location>
</feature>
<evidence type="ECO:0000313" key="3">
    <source>
        <dbReference type="EMBL" id="KEQ29867.1"/>
    </source>
</evidence>
<dbReference type="eggNOG" id="COG3568">
    <property type="taxonomic scope" value="Bacteria"/>
</dbReference>
<accession>A0A081PGP4</accession>
<protein>
    <submittedName>
        <fullName evidence="3">Endonuclease</fullName>
    </submittedName>
</protein>
<dbReference type="InterPro" id="IPR005135">
    <property type="entry name" value="Endo/exonuclease/phosphatase"/>
</dbReference>
<gene>
    <name evidence="3" type="ORF">N180_13730</name>
</gene>
<organism evidence="3 4">
    <name type="scientific">Pedobacter antarcticus 4BY</name>
    <dbReference type="NCBI Taxonomy" id="1358423"/>
    <lineage>
        <taxon>Bacteria</taxon>
        <taxon>Pseudomonadati</taxon>
        <taxon>Bacteroidota</taxon>
        <taxon>Sphingobacteriia</taxon>
        <taxon>Sphingobacteriales</taxon>
        <taxon>Sphingobacteriaceae</taxon>
        <taxon>Pedobacter</taxon>
    </lineage>
</organism>
<dbReference type="InterPro" id="IPR036691">
    <property type="entry name" value="Endo/exonu/phosph_ase_sf"/>
</dbReference>
<dbReference type="InterPro" id="IPR050410">
    <property type="entry name" value="CCR4/nocturin_mRNA_transcr"/>
</dbReference>
<dbReference type="GO" id="GO:0000175">
    <property type="term" value="F:3'-5'-RNA exonuclease activity"/>
    <property type="evidence" value="ECO:0007669"/>
    <property type="project" value="TreeGrafter"/>
</dbReference>
<feature type="signal peptide" evidence="1">
    <location>
        <begin position="1"/>
        <end position="26"/>
    </location>
</feature>
<proteinExistence type="predicted"/>
<keyword evidence="4" id="KW-1185">Reference proteome</keyword>
<keyword evidence="3" id="KW-0378">Hydrolase</keyword>
<dbReference type="PANTHER" id="PTHR12121:SF36">
    <property type="entry name" value="ENDONUCLEASE_EXONUCLEASE_PHOSPHATASE DOMAIN-CONTAINING PROTEIN"/>
    <property type="match status" value="1"/>
</dbReference>
<dbReference type="Gene3D" id="3.60.10.10">
    <property type="entry name" value="Endonuclease/exonuclease/phosphatase"/>
    <property type="match status" value="1"/>
</dbReference>
<evidence type="ECO:0000256" key="1">
    <source>
        <dbReference type="SAM" id="SignalP"/>
    </source>
</evidence>
<dbReference type="AlphaFoldDB" id="A0A081PGP4"/>
<evidence type="ECO:0000313" key="4">
    <source>
        <dbReference type="Proteomes" id="UP000028007"/>
    </source>
</evidence>
<dbReference type="GO" id="GO:0004519">
    <property type="term" value="F:endonuclease activity"/>
    <property type="evidence" value="ECO:0007669"/>
    <property type="project" value="UniProtKB-KW"/>
</dbReference>